<dbReference type="STRING" id="525918.SAMN05660964_01841"/>
<evidence type="ECO:0000313" key="2">
    <source>
        <dbReference type="Proteomes" id="UP000199397"/>
    </source>
</evidence>
<evidence type="ECO:0000313" key="1">
    <source>
        <dbReference type="EMBL" id="SEA54711.1"/>
    </source>
</evidence>
<dbReference type="Proteomes" id="UP000199397">
    <property type="component" value="Unassembled WGS sequence"/>
</dbReference>
<proteinExistence type="predicted"/>
<sequence>MFDLFFTVFPAVSVIFKLGFEPNEACFYELTVEQYEEAWQQGHDRGVTLYMILSPQGKTQPGEVVVVSEAEKASLLKAAEVIELYCHKSGKVFDDYGSKLRFVANLLPPVFAKDTDFKQPHLSVVG</sequence>
<organism evidence="1 2">
    <name type="scientific">Thiothrix caldifontis</name>
    <dbReference type="NCBI Taxonomy" id="525918"/>
    <lineage>
        <taxon>Bacteria</taxon>
        <taxon>Pseudomonadati</taxon>
        <taxon>Pseudomonadota</taxon>
        <taxon>Gammaproteobacteria</taxon>
        <taxon>Thiotrichales</taxon>
        <taxon>Thiotrichaceae</taxon>
        <taxon>Thiothrix</taxon>
    </lineage>
</organism>
<reference evidence="1 2" key="1">
    <citation type="submission" date="2016-10" db="EMBL/GenBank/DDBJ databases">
        <authorList>
            <person name="de Groot N.N."/>
        </authorList>
    </citation>
    <scope>NUCLEOTIDE SEQUENCE [LARGE SCALE GENOMIC DNA]</scope>
    <source>
        <strain evidence="1 2">DSM 21228</strain>
    </source>
</reference>
<gene>
    <name evidence="1" type="ORF">SAMN05660964_01841</name>
</gene>
<dbReference type="OrthoDB" id="1098235at2"/>
<dbReference type="EMBL" id="FNQP01000009">
    <property type="protein sequence ID" value="SEA54711.1"/>
    <property type="molecule type" value="Genomic_DNA"/>
</dbReference>
<keyword evidence="2" id="KW-1185">Reference proteome</keyword>
<accession>A0A1H4C2S6</accession>
<dbReference type="RefSeq" id="WP_093067753.1">
    <property type="nucleotide sequence ID" value="NZ_FNQP01000009.1"/>
</dbReference>
<dbReference type="AlphaFoldDB" id="A0A1H4C2S6"/>
<protein>
    <submittedName>
        <fullName evidence="1">Uncharacterized protein</fullName>
    </submittedName>
</protein>
<name>A0A1H4C2S6_9GAMM</name>